<dbReference type="EMBL" id="JABEQP010000003">
    <property type="protein sequence ID" value="MBB2197063.1"/>
    <property type="molecule type" value="Genomic_DNA"/>
</dbReference>
<evidence type="ECO:0000256" key="2">
    <source>
        <dbReference type="ARBA" id="ARBA00023027"/>
    </source>
</evidence>
<keyword evidence="1" id="KW-0560">Oxidoreductase</keyword>
<accession>A0A7W4PGW0</accession>
<dbReference type="Pfam" id="PF02826">
    <property type="entry name" value="2-Hacid_dh_C"/>
    <property type="match status" value="1"/>
</dbReference>
<protein>
    <submittedName>
        <fullName evidence="4">Glyoxylate/hydroxypyruvate reductase A</fullName>
    </submittedName>
</protein>
<dbReference type="Gene3D" id="3.40.50.720">
    <property type="entry name" value="NAD(P)-binding Rossmann-like Domain"/>
    <property type="match status" value="2"/>
</dbReference>
<evidence type="ECO:0000259" key="3">
    <source>
        <dbReference type="Pfam" id="PF02826"/>
    </source>
</evidence>
<dbReference type="PANTHER" id="PTHR43333">
    <property type="entry name" value="2-HACID_DH_C DOMAIN-CONTAINING PROTEIN"/>
    <property type="match status" value="1"/>
</dbReference>
<dbReference type="InterPro" id="IPR036291">
    <property type="entry name" value="NAD(P)-bd_dom_sf"/>
</dbReference>
<keyword evidence="2" id="KW-0520">NAD</keyword>
<evidence type="ECO:0000313" key="5">
    <source>
        <dbReference type="Proteomes" id="UP000530320"/>
    </source>
</evidence>
<evidence type="ECO:0000256" key="1">
    <source>
        <dbReference type="ARBA" id="ARBA00023002"/>
    </source>
</evidence>
<dbReference type="SUPFAM" id="SSF51735">
    <property type="entry name" value="NAD(P)-binding Rossmann-fold domains"/>
    <property type="match status" value="1"/>
</dbReference>
<gene>
    <name evidence="4" type="ORF">HLH44_06230</name>
</gene>
<evidence type="ECO:0000313" key="4">
    <source>
        <dbReference type="EMBL" id="MBB2197063.1"/>
    </source>
</evidence>
<feature type="domain" description="D-isomer specific 2-hydroxyacid dehydrogenase NAD-binding" evidence="3">
    <location>
        <begin position="113"/>
        <end position="284"/>
    </location>
</feature>
<dbReference type="AlphaFoldDB" id="A0A7W4PGW0"/>
<proteinExistence type="predicted"/>
<reference evidence="4 5" key="1">
    <citation type="submission" date="2020-04" db="EMBL/GenBank/DDBJ databases">
        <title>Description of novel Gluconacetobacter.</title>
        <authorList>
            <person name="Sombolestani A."/>
        </authorList>
    </citation>
    <scope>NUCLEOTIDE SEQUENCE [LARGE SCALE GENOMIC DNA]</scope>
    <source>
        <strain evidence="4 5">LMG 22058</strain>
    </source>
</reference>
<dbReference type="Proteomes" id="UP000530320">
    <property type="component" value="Unassembled WGS sequence"/>
</dbReference>
<dbReference type="CDD" id="cd12164">
    <property type="entry name" value="GDH_like_2"/>
    <property type="match status" value="1"/>
</dbReference>
<sequence>MTRELLMTCLAIRSGGASVLADWQAAFARLMPELEVLGWADACAMPERVDFVLAWEPEGAVLRRMTGLKAIISSGAGVDHITRDPEWPRQVPLYRMGDAELGPQMADYVLWASLCCLRRAWTWRNAQANREWLPFSGNRLAGDMTIGIMGLGNLGRGVATRLVGAGFGVAGWARSLHDVPGVACHAGEEGFLPFLAGLDSLVCLLPATPETRGILGARTFAALPRGACVINAGRGSHLVEADLIAALDAGQIEGAVLDVFAPEPLAPENPLWAHPKVIITPHAAAEASRPAKAAHAVQVIRAVLRGEEAPLRYRSERGY</sequence>
<organism evidence="4 5">
    <name type="scientific">Gluconacetobacter dulcium</name>
    <dbReference type="NCBI Taxonomy" id="2729096"/>
    <lineage>
        <taxon>Bacteria</taxon>
        <taxon>Pseudomonadati</taxon>
        <taxon>Pseudomonadota</taxon>
        <taxon>Alphaproteobacteria</taxon>
        <taxon>Acetobacterales</taxon>
        <taxon>Acetobacteraceae</taxon>
        <taxon>Gluconacetobacter</taxon>
    </lineage>
</organism>
<name>A0A7W4PGW0_9PROT</name>
<dbReference type="InterPro" id="IPR006140">
    <property type="entry name" value="D-isomer_DH_NAD-bd"/>
</dbReference>
<keyword evidence="4" id="KW-0670">Pyruvate</keyword>
<comment type="caution">
    <text evidence="4">The sequence shown here is derived from an EMBL/GenBank/DDBJ whole genome shotgun (WGS) entry which is preliminary data.</text>
</comment>
<dbReference type="GO" id="GO:0016616">
    <property type="term" value="F:oxidoreductase activity, acting on the CH-OH group of donors, NAD or NADP as acceptor"/>
    <property type="evidence" value="ECO:0007669"/>
    <property type="project" value="UniProtKB-ARBA"/>
</dbReference>
<dbReference type="InterPro" id="IPR029753">
    <property type="entry name" value="D-isomer_DH_CS"/>
</dbReference>
<dbReference type="PANTHER" id="PTHR43333:SF1">
    <property type="entry name" value="D-ISOMER SPECIFIC 2-HYDROXYACID DEHYDROGENASE NAD-BINDING DOMAIN-CONTAINING PROTEIN"/>
    <property type="match status" value="1"/>
</dbReference>
<dbReference type="PROSITE" id="PS00671">
    <property type="entry name" value="D_2_HYDROXYACID_DH_3"/>
    <property type="match status" value="1"/>
</dbReference>
<dbReference type="GO" id="GO:0051287">
    <property type="term" value="F:NAD binding"/>
    <property type="evidence" value="ECO:0007669"/>
    <property type="project" value="InterPro"/>
</dbReference>